<protein>
    <submittedName>
        <fullName evidence="4">Pilus specific protein</fullName>
    </submittedName>
</protein>
<dbReference type="STRING" id="1423810.FD19_GL001893"/>
<feature type="transmembrane region" description="Helical" evidence="1">
    <location>
        <begin position="471"/>
        <end position="491"/>
    </location>
</feature>
<feature type="domain" description="Gram-positive pilin subunit D1 N-terminal" evidence="2">
    <location>
        <begin position="40"/>
        <end position="192"/>
    </location>
</feature>
<sequence length="498" mass="54074">MKRAKIGYWGSLLGTLILLIGVLASLATLRPVGAATATTDDVSITIHKSKLTENTTIENSGLEQTMPGEPLEGAGFTIYNISEQFYQEYDGKNGQTLAEKFTNNLAALGDYEDGAIGAEKFTDTEGGINWQHLPAKTQLTSGASMNSVFIIVETTVPGTVTSGSLPMVVALPVADPNNEGQSLRDIHLYPKNYGVDKVLLDDEGAPATETQRHEVGDRFDYQARFTIPSNITDMKMFNIWDAFQGTGAQYDAIKSITVNGTSDDYLAGFLAQGTFVFNDSRTKWQYDFNLTDADSKAFFASLAGKTVTITYSAFITDDATPDTKIGNKFYVTYQTANDQKHDLDDDSTEVATGGHKFVKVSTVGNDKTLKGAKFVVQRGSQYAVVGKDEINWTDDINAATTYTSGEDGLVVVRGLADGQYQLVETQAPDGYVIKDKSTRFTIKDGSFDDTAKIYVQNDPENFGFLPMTGGMGWLAFLLAGIGLMGAALLLMRRRHAQA</sequence>
<dbReference type="Gene3D" id="2.60.40.740">
    <property type="match status" value="1"/>
</dbReference>
<keyword evidence="1" id="KW-0472">Membrane</keyword>
<evidence type="ECO:0000256" key="1">
    <source>
        <dbReference type="SAM" id="Phobius"/>
    </source>
</evidence>
<name>A0A0R2C4E7_9LACO</name>
<evidence type="ECO:0000313" key="5">
    <source>
        <dbReference type="Proteomes" id="UP000051789"/>
    </source>
</evidence>
<dbReference type="InterPro" id="IPR041033">
    <property type="entry name" value="SpaA_PFL_dom_1"/>
</dbReference>
<dbReference type="InterPro" id="IPR026466">
    <property type="entry name" value="Fim_isopep_form_D2_dom"/>
</dbReference>
<reference evidence="4 5" key="1">
    <citation type="journal article" date="2015" name="Genome Announc.">
        <title>Expanding the biotechnology potential of lactobacilli through comparative genomics of 213 strains and associated genera.</title>
        <authorList>
            <person name="Sun Z."/>
            <person name="Harris H.M."/>
            <person name="McCann A."/>
            <person name="Guo C."/>
            <person name="Argimon S."/>
            <person name="Zhang W."/>
            <person name="Yang X."/>
            <person name="Jeffery I.B."/>
            <person name="Cooney J.C."/>
            <person name="Kagawa T.F."/>
            <person name="Liu W."/>
            <person name="Song Y."/>
            <person name="Salvetti E."/>
            <person name="Wrobel A."/>
            <person name="Rasinkangas P."/>
            <person name="Parkhill J."/>
            <person name="Rea M.C."/>
            <person name="O'Sullivan O."/>
            <person name="Ritari J."/>
            <person name="Douillard F.P."/>
            <person name="Paul Ross R."/>
            <person name="Yang R."/>
            <person name="Briner A.E."/>
            <person name="Felis G.E."/>
            <person name="de Vos W.M."/>
            <person name="Barrangou R."/>
            <person name="Klaenhammer T.R."/>
            <person name="Caufield P.W."/>
            <person name="Cui Y."/>
            <person name="Zhang H."/>
            <person name="O'Toole P.W."/>
        </authorList>
    </citation>
    <scope>NUCLEOTIDE SEQUENCE [LARGE SCALE GENOMIC DNA]</scope>
    <source>
        <strain evidence="4 5">DSM 22698</strain>
    </source>
</reference>
<keyword evidence="1" id="KW-0812">Transmembrane</keyword>
<dbReference type="Proteomes" id="UP000051789">
    <property type="component" value="Unassembled WGS sequence"/>
</dbReference>
<evidence type="ECO:0000313" key="4">
    <source>
        <dbReference type="EMBL" id="KRM86577.1"/>
    </source>
</evidence>
<dbReference type="NCBIfam" id="TIGR04226">
    <property type="entry name" value="RrgB_K2N_iso_D2"/>
    <property type="match status" value="1"/>
</dbReference>
<dbReference type="EMBL" id="AYZK01000008">
    <property type="protein sequence ID" value="KRM86577.1"/>
    <property type="molecule type" value="Genomic_DNA"/>
</dbReference>
<dbReference type="Pfam" id="PF17802">
    <property type="entry name" value="SpaA"/>
    <property type="match status" value="1"/>
</dbReference>
<evidence type="ECO:0000259" key="3">
    <source>
        <dbReference type="Pfam" id="PF17802"/>
    </source>
</evidence>
<dbReference type="InterPro" id="IPR048052">
    <property type="entry name" value="FM1-like"/>
</dbReference>
<evidence type="ECO:0000259" key="2">
    <source>
        <dbReference type="Pfam" id="PF16555"/>
    </source>
</evidence>
<keyword evidence="1" id="KW-1133">Transmembrane helix</keyword>
<dbReference type="Gene3D" id="2.60.40.10">
    <property type="entry name" value="Immunoglobulins"/>
    <property type="match status" value="2"/>
</dbReference>
<accession>A0A0R2C4E7</accession>
<dbReference type="Pfam" id="PF16555">
    <property type="entry name" value="GramPos_pilinD1"/>
    <property type="match status" value="1"/>
</dbReference>
<dbReference type="PATRIC" id="fig|1423810.4.peg.1941"/>
<dbReference type="NCBIfam" id="NF033902">
    <property type="entry name" value="iso_D2_wall_anc"/>
    <property type="match status" value="1"/>
</dbReference>
<dbReference type="NCBIfam" id="TIGR01167">
    <property type="entry name" value="LPXTG_anchor"/>
    <property type="match status" value="1"/>
</dbReference>
<gene>
    <name evidence="4" type="ORF">FD19_GL001893</name>
</gene>
<proteinExistence type="predicted"/>
<organism evidence="4 5">
    <name type="scientific">Lacticaseibacillus thailandensis DSM 22698 = JCM 13996</name>
    <dbReference type="NCBI Taxonomy" id="1423810"/>
    <lineage>
        <taxon>Bacteria</taxon>
        <taxon>Bacillati</taxon>
        <taxon>Bacillota</taxon>
        <taxon>Bacilli</taxon>
        <taxon>Lactobacillales</taxon>
        <taxon>Lactobacillaceae</taxon>
        <taxon>Lacticaseibacillus</taxon>
    </lineage>
</organism>
<comment type="caution">
    <text evidence="4">The sequence shown here is derived from an EMBL/GenBank/DDBJ whole genome shotgun (WGS) entry which is preliminary data.</text>
</comment>
<dbReference type="OrthoDB" id="2249722at2"/>
<feature type="domain" description="SpaA-like prealbumin fold" evidence="3">
    <location>
        <begin position="358"/>
        <end position="446"/>
    </location>
</feature>
<dbReference type="InterPro" id="IPR032364">
    <property type="entry name" value="GramPos_pilinD1_N"/>
</dbReference>
<dbReference type="AlphaFoldDB" id="A0A0R2C4E7"/>
<dbReference type="InterPro" id="IPR013783">
    <property type="entry name" value="Ig-like_fold"/>
</dbReference>
<dbReference type="RefSeq" id="WP_054750861.1">
    <property type="nucleotide sequence ID" value="NZ_AYZK01000008.1"/>
</dbReference>
<keyword evidence="5" id="KW-1185">Reference proteome</keyword>